<evidence type="ECO:0000256" key="12">
    <source>
        <dbReference type="ARBA" id="ARBA00033342"/>
    </source>
</evidence>
<comment type="function">
    <text evidence="13">Required for the insertion and/or proper folding and/or complex formation of integral membrane proteins into the membrane. Involved in integration of membrane proteins that insert both dependently and independently of the Sec translocase complex, as well as at least some lipoproteins. Aids folding of multispanning membrane proteins.</text>
</comment>
<dbReference type="GO" id="GO:0032977">
    <property type="term" value="F:membrane insertase activity"/>
    <property type="evidence" value="ECO:0007669"/>
    <property type="project" value="InterPro"/>
</dbReference>
<comment type="subcellular location">
    <subcellularLocation>
        <location evidence="1">Cell inner membrane</location>
        <topology evidence="1">Multi-pass membrane protein</topology>
    </subcellularLocation>
    <subcellularLocation>
        <location evidence="13">Cell membrane</location>
        <topology evidence="13">Multi-pass membrane protein</topology>
    </subcellularLocation>
</comment>
<evidence type="ECO:0000313" key="17">
    <source>
        <dbReference type="EMBL" id="MDF1586729.1"/>
    </source>
</evidence>
<keyword evidence="5 13" id="KW-1003">Cell membrane</keyword>
<evidence type="ECO:0000256" key="3">
    <source>
        <dbReference type="ARBA" id="ARBA00015325"/>
    </source>
</evidence>
<dbReference type="PANTHER" id="PTHR12428">
    <property type="entry name" value="OXA1"/>
    <property type="match status" value="1"/>
</dbReference>
<feature type="compositionally biased region" description="Low complexity" evidence="14">
    <location>
        <begin position="60"/>
        <end position="70"/>
    </location>
</feature>
<sequence length="583" mass="64911">MTEQRNLILAIVLSVGIILAFQYFYGGPAVREAQQGDAPQTTAQETVTPQPGARSGGAVPGQVPGQVPGVSTAAALPADRKQVLASVPRIPIDNGRVHGSLSTVGSRIDDVTLADYHASVDRQSPEIVLLSPPGAPAPYFAELGWVAGQEGTAVPGAETQWQADGEALKPDSPVTLSWDNGAGLRFAKQFSIDENYMFTVSRSVTNESGEPVTLYPYGLVSRWGTPETLGYYILHEGPIGVLGGSLKEPDYDDLQEERLVEFQSTGGWLGFTDKYWLTSLVPAQERPIKASFRHTMGPGGEHRYQSDFLGEAMTVAPGQTVEITDRLFAGAKEVDKLDAYEERYGVPLFDRAVDFGWFYFLTKPIFHVLDFFYKLVGNYGVAILLLTLVVKILFFPLANKSYRAMSQMKKLQPEMMKLRERHGDDRAKMNQELMELYRREKVNPMSGCLPILVQIPVFFALYKVLFVNIEMRHAPFFGWINDLSAPDPTTIFNLFGLLPFEVPAMLMIGVWPLLMGFTMWLQQRLNPKPADPTQAKVMNFLPVMFTFLFATFPAGLVVYWTWNNTLSILQQWVIMRRMGVKAG</sequence>
<dbReference type="AlphaFoldDB" id="A0AAP3XRM1"/>
<dbReference type="GO" id="GO:0015031">
    <property type="term" value="P:protein transport"/>
    <property type="evidence" value="ECO:0007669"/>
    <property type="project" value="UniProtKB-KW"/>
</dbReference>
<comment type="caution">
    <text evidence="17">The sequence shown here is derived from an EMBL/GenBank/DDBJ whole genome shotgun (WGS) entry which is preliminary data.</text>
</comment>
<evidence type="ECO:0000256" key="8">
    <source>
        <dbReference type="ARBA" id="ARBA00022989"/>
    </source>
</evidence>
<keyword evidence="4 13" id="KW-0813">Transport</keyword>
<feature type="transmembrane region" description="Helical" evidence="13">
    <location>
        <begin position="502"/>
        <end position="521"/>
    </location>
</feature>
<keyword evidence="6 13" id="KW-0812">Transmembrane</keyword>
<comment type="subunit">
    <text evidence="13">Interacts with the Sec translocase complex via SecD. Specifically interacts with transmembrane segments of nascent integral membrane proteins during membrane integration.</text>
</comment>
<gene>
    <name evidence="13 17" type="primary">yidC</name>
    <name evidence="17" type="ORF">PZ740_10085</name>
</gene>
<name>A0AAP3XRM1_9PROT</name>
<evidence type="ECO:0000256" key="2">
    <source>
        <dbReference type="ARBA" id="ARBA00010527"/>
    </source>
</evidence>
<dbReference type="CDD" id="cd20070">
    <property type="entry name" value="5TM_YidC_Alb3"/>
    <property type="match status" value="1"/>
</dbReference>
<evidence type="ECO:0000256" key="14">
    <source>
        <dbReference type="SAM" id="MobiDB-lite"/>
    </source>
</evidence>
<feature type="transmembrane region" description="Helical" evidence="13">
    <location>
        <begin position="7"/>
        <end position="25"/>
    </location>
</feature>
<dbReference type="InterPro" id="IPR019998">
    <property type="entry name" value="Membr_insert_YidC"/>
</dbReference>
<organism evidence="17 18">
    <name type="scientific">Marinimicrococcus flavescens</name>
    <dbReference type="NCBI Taxonomy" id="3031815"/>
    <lineage>
        <taxon>Bacteria</taxon>
        <taxon>Pseudomonadati</taxon>
        <taxon>Pseudomonadota</taxon>
        <taxon>Alphaproteobacteria</taxon>
        <taxon>Geminicoccales</taxon>
        <taxon>Geminicoccaceae</taxon>
        <taxon>Marinimicrococcus</taxon>
    </lineage>
</organism>
<feature type="domain" description="Membrane insertase YidC/Oxa/ALB C-terminal" evidence="15">
    <location>
        <begin position="379"/>
        <end position="576"/>
    </location>
</feature>
<protein>
    <recommendedName>
        <fullName evidence="3 13">Membrane protein insertase YidC</fullName>
    </recommendedName>
    <alternativeName>
        <fullName evidence="12 13">Foldase YidC</fullName>
    </alternativeName>
    <alternativeName>
        <fullName evidence="11 13">Membrane integrase YidC</fullName>
    </alternativeName>
    <alternativeName>
        <fullName evidence="13">Membrane protein YidC</fullName>
    </alternativeName>
</protein>
<feature type="transmembrane region" description="Helical" evidence="13">
    <location>
        <begin position="448"/>
        <end position="469"/>
    </location>
</feature>
<evidence type="ECO:0000256" key="11">
    <source>
        <dbReference type="ARBA" id="ARBA00033245"/>
    </source>
</evidence>
<evidence type="ECO:0000259" key="15">
    <source>
        <dbReference type="Pfam" id="PF02096"/>
    </source>
</evidence>
<evidence type="ECO:0000256" key="7">
    <source>
        <dbReference type="ARBA" id="ARBA00022927"/>
    </source>
</evidence>
<evidence type="ECO:0000256" key="10">
    <source>
        <dbReference type="ARBA" id="ARBA00023186"/>
    </source>
</evidence>
<keyword evidence="10 13" id="KW-0143">Chaperone</keyword>
<dbReference type="NCBIfam" id="TIGR03593">
    <property type="entry name" value="yidC_nterm"/>
    <property type="match status" value="1"/>
</dbReference>
<dbReference type="EMBL" id="JARGEQ010000092">
    <property type="protein sequence ID" value="MDF1586729.1"/>
    <property type="molecule type" value="Genomic_DNA"/>
</dbReference>
<evidence type="ECO:0000259" key="16">
    <source>
        <dbReference type="Pfam" id="PF14849"/>
    </source>
</evidence>
<feature type="region of interest" description="Disordered" evidence="14">
    <location>
        <begin position="35"/>
        <end position="70"/>
    </location>
</feature>
<dbReference type="InterPro" id="IPR028055">
    <property type="entry name" value="YidC/Oxa/ALB_C"/>
</dbReference>
<keyword evidence="9 13" id="KW-0472">Membrane</keyword>
<dbReference type="PRINTS" id="PR00701">
    <property type="entry name" value="60KDINNERMP"/>
</dbReference>
<evidence type="ECO:0000256" key="9">
    <source>
        <dbReference type="ARBA" id="ARBA00023136"/>
    </source>
</evidence>
<keyword evidence="8 13" id="KW-1133">Transmembrane helix</keyword>
<dbReference type="InterPro" id="IPR038221">
    <property type="entry name" value="YidC_periplasmic_sf"/>
</dbReference>
<dbReference type="InterPro" id="IPR047196">
    <property type="entry name" value="YidC_ALB_C"/>
</dbReference>
<dbReference type="GO" id="GO:0051205">
    <property type="term" value="P:protein insertion into membrane"/>
    <property type="evidence" value="ECO:0007669"/>
    <property type="project" value="TreeGrafter"/>
</dbReference>
<dbReference type="Pfam" id="PF02096">
    <property type="entry name" value="60KD_IMP"/>
    <property type="match status" value="1"/>
</dbReference>
<dbReference type="RefSeq" id="WP_327789146.1">
    <property type="nucleotide sequence ID" value="NZ_JARGEQ010000092.1"/>
</dbReference>
<dbReference type="GO" id="GO:0005886">
    <property type="term" value="C:plasma membrane"/>
    <property type="evidence" value="ECO:0007669"/>
    <property type="project" value="UniProtKB-SubCell"/>
</dbReference>
<evidence type="ECO:0000256" key="5">
    <source>
        <dbReference type="ARBA" id="ARBA00022475"/>
    </source>
</evidence>
<dbReference type="CDD" id="cd19961">
    <property type="entry name" value="EcYidC-like_peri"/>
    <property type="match status" value="1"/>
</dbReference>
<evidence type="ECO:0000256" key="4">
    <source>
        <dbReference type="ARBA" id="ARBA00022448"/>
    </source>
</evidence>
<dbReference type="NCBIfam" id="TIGR03592">
    <property type="entry name" value="yidC_oxa1_cterm"/>
    <property type="match status" value="1"/>
</dbReference>
<keyword evidence="18" id="KW-1185">Reference proteome</keyword>
<feature type="domain" description="Membrane insertase YidC N-terminal" evidence="16">
    <location>
        <begin position="89"/>
        <end position="367"/>
    </location>
</feature>
<dbReference type="PANTHER" id="PTHR12428:SF65">
    <property type="entry name" value="CYTOCHROME C OXIDASE ASSEMBLY PROTEIN COX18, MITOCHONDRIAL"/>
    <property type="match status" value="1"/>
</dbReference>
<feature type="compositionally biased region" description="Polar residues" evidence="14">
    <location>
        <begin position="37"/>
        <end position="49"/>
    </location>
</feature>
<dbReference type="Proteomes" id="UP001301140">
    <property type="component" value="Unassembled WGS sequence"/>
</dbReference>
<dbReference type="HAMAP" id="MF_01810">
    <property type="entry name" value="YidC_type1"/>
    <property type="match status" value="1"/>
</dbReference>
<evidence type="ECO:0000256" key="1">
    <source>
        <dbReference type="ARBA" id="ARBA00004429"/>
    </source>
</evidence>
<proteinExistence type="inferred from homology"/>
<dbReference type="Pfam" id="PF14849">
    <property type="entry name" value="YidC_periplas"/>
    <property type="match status" value="1"/>
</dbReference>
<dbReference type="InterPro" id="IPR028053">
    <property type="entry name" value="Membr_insert_YidC_N"/>
</dbReference>
<dbReference type="Gene3D" id="2.70.98.90">
    <property type="match status" value="1"/>
</dbReference>
<evidence type="ECO:0000256" key="6">
    <source>
        <dbReference type="ARBA" id="ARBA00022692"/>
    </source>
</evidence>
<evidence type="ECO:0000313" key="18">
    <source>
        <dbReference type="Proteomes" id="UP001301140"/>
    </source>
</evidence>
<feature type="transmembrane region" description="Helical" evidence="13">
    <location>
        <begin position="379"/>
        <end position="398"/>
    </location>
</feature>
<evidence type="ECO:0000256" key="13">
    <source>
        <dbReference type="HAMAP-Rule" id="MF_01810"/>
    </source>
</evidence>
<feature type="transmembrane region" description="Helical" evidence="13">
    <location>
        <begin position="541"/>
        <end position="562"/>
    </location>
</feature>
<dbReference type="PRINTS" id="PR01900">
    <property type="entry name" value="YIDCPROTEIN"/>
</dbReference>
<dbReference type="NCBIfam" id="NF002353">
    <property type="entry name" value="PRK01318.1-4"/>
    <property type="match status" value="1"/>
</dbReference>
<dbReference type="InterPro" id="IPR001708">
    <property type="entry name" value="YidC/ALB3/OXA1/COX18"/>
</dbReference>
<keyword evidence="7 13" id="KW-0653">Protein transport</keyword>
<accession>A0AAP3XRM1</accession>
<comment type="similarity">
    <text evidence="2 13">Belongs to the OXA1/ALB3/YidC family. Type 1 subfamily.</text>
</comment>
<reference evidence="17 18" key="1">
    <citation type="submission" date="2023-03" db="EMBL/GenBank/DDBJ databases">
        <title>YIM 152171 draft genome.</title>
        <authorList>
            <person name="Yang Z."/>
        </authorList>
    </citation>
    <scope>NUCLEOTIDE SEQUENCE [LARGE SCALE GENOMIC DNA]</scope>
    <source>
        <strain evidence="17 18">YIM 152171</strain>
    </source>
</reference>